<evidence type="ECO:0008006" key="3">
    <source>
        <dbReference type="Google" id="ProtNLM"/>
    </source>
</evidence>
<keyword evidence="2" id="KW-1185">Reference proteome</keyword>
<dbReference type="EMBL" id="JASVWF010000008">
    <property type="protein sequence ID" value="MDL5159636.1"/>
    <property type="molecule type" value="Genomic_DNA"/>
</dbReference>
<evidence type="ECO:0000313" key="1">
    <source>
        <dbReference type="EMBL" id="MDL5159636.1"/>
    </source>
</evidence>
<reference evidence="1 2" key="1">
    <citation type="submission" date="2023-06" db="EMBL/GenBank/DDBJ databases">
        <title>Actinomycetospora Odt1-22.</title>
        <authorList>
            <person name="Supong K."/>
        </authorList>
    </citation>
    <scope>NUCLEOTIDE SEQUENCE [LARGE SCALE GENOMIC DNA]</scope>
    <source>
        <strain evidence="1 2">Odt1-22</strain>
    </source>
</reference>
<organism evidence="1 2">
    <name type="scientific">Actinomycetospora termitidis</name>
    <dbReference type="NCBI Taxonomy" id="3053470"/>
    <lineage>
        <taxon>Bacteria</taxon>
        <taxon>Bacillati</taxon>
        <taxon>Actinomycetota</taxon>
        <taxon>Actinomycetes</taxon>
        <taxon>Pseudonocardiales</taxon>
        <taxon>Pseudonocardiaceae</taxon>
        <taxon>Actinomycetospora</taxon>
    </lineage>
</organism>
<dbReference type="RefSeq" id="WP_286056241.1">
    <property type="nucleotide sequence ID" value="NZ_JASVWF010000008.1"/>
</dbReference>
<proteinExistence type="predicted"/>
<evidence type="ECO:0000313" key="2">
    <source>
        <dbReference type="Proteomes" id="UP001231924"/>
    </source>
</evidence>
<sequence length="92" mass="9561">MAGTTRVPCATESLRTAVDAGLVCLRNLALVTSVIEAATVGYRLRAALKAGHPDARGRAAARIACAHLAAGDLTEAYFALLHARDHILGPAR</sequence>
<name>A0ABT7MG42_9PSEU</name>
<protein>
    <recommendedName>
        <fullName evidence="3">Transcriptional regulator</fullName>
    </recommendedName>
</protein>
<dbReference type="Proteomes" id="UP001231924">
    <property type="component" value="Unassembled WGS sequence"/>
</dbReference>
<gene>
    <name evidence="1" type="ORF">QRT03_26970</name>
</gene>
<comment type="caution">
    <text evidence="1">The sequence shown here is derived from an EMBL/GenBank/DDBJ whole genome shotgun (WGS) entry which is preliminary data.</text>
</comment>
<accession>A0ABT7MG42</accession>